<feature type="region of interest" description="Disordered" evidence="1">
    <location>
        <begin position="1337"/>
        <end position="1436"/>
    </location>
</feature>
<feature type="compositionally biased region" description="Polar residues" evidence="1">
    <location>
        <begin position="608"/>
        <end position="653"/>
    </location>
</feature>
<feature type="compositionally biased region" description="Polar residues" evidence="1">
    <location>
        <begin position="1274"/>
        <end position="1283"/>
    </location>
</feature>
<feature type="compositionally biased region" description="Low complexity" evidence="1">
    <location>
        <begin position="355"/>
        <end position="365"/>
    </location>
</feature>
<sequence length="1525" mass="165296">REILCTLVCAVIIYTNWLSVRDFRRNSVFLFFSADSRNSSFRYAWSLGPLKHSARIGCQVPFVPNLFLYIHHLPSWRQLGSISYLSPETQTRRPALEMASPSKNLSQPSGRGSTPSSLRGYESLQTTHPFPVKVNTKDYFELPYPAIRSENAVSSATRDKMSMNVSKRFETLPGSLVTSQRRKAVTENLPSLAVAEEANDRGEDHAKNESIFGIPSTKSTVPATGTATNRPATDSRVHALVVDRQRNEGIQSDERTICTHQEIHVTATEKRSLQAQKSSQRNVQRETERVGAGTPLLSICRDNEKTRASEAGKQSAPYRVNPSNTKGRHDESKTPMLQHSTETRLPREQPHACLSREQGSRSSGGETKRQDSGKLTVVAGDTAAKAWNNEREGTACGNTTDTSRKESLNAEKLSRPSSQTCARSSAQQNTASTNSTKGKRSKRDAEETARSSDPCFRATTSENASAASPLSVGKLAAPSFTIDEDTVGPGSNKQFFSTSQTERDDFLCSRVEEETVTSKSNVQESLAEIACALPPSKRGVASIGKTSSFTDTETVLESHFRVEDKRHQVIWGKSGVGASSAGAHVFGDDHGSNPSTAVKPVSKKDESSWTTPSQTKSQSHTSQRRASMTSVTNTRNSTSPPNVLNQGPTQETESPPPFNCTYETESRNRRRCTNEPSGLSETSDASANAHASRSGRGHATEMTEAEVVAATLSSERGNRNQGSRGERLGGERDLPLPERRYSQAVQRECSNSGSVTDSGVAFAEAKDNWSHGGRARVPESSLSGAEGSTQRSRPSGDKMKRMSRGMSSCVAEQVLMKAKVEKRVGGTASSKHVSRPGLDTSAARTNESKHPQAQAFSEKESHSHSHSSQQNGSPGYSSAKAGLSDEERERTNVLGNAGKSTVADRGSETFVKEMEADSAAKTTSRDLFSASRHLLHGSSSRGKDSSRESQPPAPLIVQAGSGSGKTLNASIHLSTLSGAFTAQHTGETGTTFSVSAPLCPTSEVSDNIAGAPPSSSTEVKATSEISKADTQSAARQLELERGEKSMEGKRGEDSRKVHTPTPEGEFTRNNLNSKCRLNSSHKEERREKRMSSKRIETELGSGDRNDGGEREMERRSRNAERSQTEGSEVECSRTSMRPTDDTNAATRKNDMREASERQAVITSTETRHTASRPEEGRRNEKAECHGDENENCGSMTSKNRIGIRYSSTDSSFANKGGRTKTDFPSSIASSASTMCTSSSSSNLESLQCTMHEQETKHRGCSRRLSGSLHHPSAGPNSASKNHNCSSVRQAEGLMKTDETLASELCLSPDELLNVAHGANQDETLYLTAEPLFDASRSSRKSDACGSEVRAPEDSALGKGRSNRQAGHLSQVKTSSCDSEDKPLSLNDSDGKERNDSTVLGERRYLPPKRPTIKGNSVSTRETPEPGENLSNSNAGMRLTPQIPPLPKALQHLSLLCTGETENGELRALTQIQQSVMEHIAAQAITESAVVRLRIQRQLRNAGISTADLESVEEYLVNKMPLTIAV</sequence>
<feature type="compositionally biased region" description="Polar residues" evidence="1">
    <location>
        <begin position="415"/>
        <end position="436"/>
    </location>
</feature>
<dbReference type="InParanoid" id="F0VPY0"/>
<evidence type="ECO:0000256" key="1">
    <source>
        <dbReference type="SAM" id="MobiDB-lite"/>
    </source>
</evidence>
<keyword evidence="3" id="KW-1185">Reference proteome</keyword>
<feature type="compositionally biased region" description="Basic and acidic residues" evidence="1">
    <location>
        <begin position="1037"/>
        <end position="1056"/>
    </location>
</feature>
<feature type="compositionally biased region" description="Basic and acidic residues" evidence="1">
    <location>
        <begin position="724"/>
        <end position="737"/>
    </location>
</feature>
<dbReference type="OrthoDB" id="333648at2759"/>
<feature type="compositionally biased region" description="Basic and acidic residues" evidence="1">
    <location>
        <begin position="1147"/>
        <end position="1156"/>
    </location>
</feature>
<feature type="compositionally biased region" description="Polar residues" evidence="1">
    <location>
        <begin position="1067"/>
        <end position="1078"/>
    </location>
</feature>
<feature type="compositionally biased region" description="Polar residues" evidence="1">
    <location>
        <begin position="780"/>
        <end position="793"/>
    </location>
</feature>
<feature type="region of interest" description="Disordered" evidence="1">
    <location>
        <begin position="766"/>
        <end position="807"/>
    </location>
</feature>
<feature type="compositionally biased region" description="Polar residues" evidence="1">
    <location>
        <begin position="216"/>
        <end position="231"/>
    </location>
</feature>
<feature type="compositionally biased region" description="Polar residues" evidence="1">
    <location>
        <begin position="1132"/>
        <end position="1146"/>
    </location>
</feature>
<feature type="compositionally biased region" description="Low complexity" evidence="1">
    <location>
        <begin position="1225"/>
        <end position="1236"/>
    </location>
</feature>
<feature type="region of interest" description="Disordered" evidence="1">
    <location>
        <begin position="269"/>
        <end position="470"/>
    </location>
</feature>
<dbReference type="OMA" id="HKRHRIP"/>
<feature type="compositionally biased region" description="Basic and acidic residues" evidence="1">
    <location>
        <begin position="1165"/>
        <end position="1188"/>
    </location>
</feature>
<feature type="compositionally biased region" description="Polar residues" evidence="1">
    <location>
        <begin position="712"/>
        <end position="723"/>
    </location>
</feature>
<reference evidence="3" key="1">
    <citation type="journal article" date="2012" name="PLoS Pathog.">
        <title>Comparative genomics of the apicomplexan parasites Toxoplasma gondii and Neospora caninum: Coccidia differing in host range and transmission strategy.</title>
        <authorList>
            <person name="Reid A.J."/>
            <person name="Vermont S.J."/>
            <person name="Cotton J.A."/>
            <person name="Harris D."/>
            <person name="Hill-Cawthorne G.A."/>
            <person name="Konen-Waisman S."/>
            <person name="Latham S.M."/>
            <person name="Mourier T."/>
            <person name="Norton R."/>
            <person name="Quail M.A."/>
            <person name="Sanders M."/>
            <person name="Shanmugam D."/>
            <person name="Sohal A."/>
            <person name="Wasmuth J.D."/>
            <person name="Brunk B."/>
            <person name="Grigg M.E."/>
            <person name="Howard J.C."/>
            <person name="Parkinson J."/>
            <person name="Roos D.S."/>
            <person name="Trees A.J."/>
            <person name="Berriman M."/>
            <person name="Pain A."/>
            <person name="Wastling J.M."/>
        </authorList>
    </citation>
    <scope>NUCLEOTIDE SEQUENCE [LARGE SCALE GENOMIC DNA]</scope>
    <source>
        <strain evidence="3">Liverpool</strain>
    </source>
</reference>
<feature type="compositionally biased region" description="Polar residues" evidence="1">
    <location>
        <begin position="1191"/>
        <end position="1213"/>
    </location>
</feature>
<name>F0VPY0_NEOCL</name>
<feature type="compositionally biased region" description="Polar residues" evidence="1">
    <location>
        <begin position="674"/>
        <end position="691"/>
    </location>
</feature>
<dbReference type="EMBL" id="FR823393">
    <property type="protein sequence ID" value="CBZ55777.1"/>
    <property type="molecule type" value="Genomic_DNA"/>
</dbReference>
<feature type="compositionally biased region" description="Basic and acidic residues" evidence="1">
    <location>
        <begin position="402"/>
        <end position="414"/>
    </location>
</feature>
<evidence type="ECO:0000313" key="3">
    <source>
        <dbReference type="Proteomes" id="UP000007494"/>
    </source>
</evidence>
<feature type="region of interest" description="Disordered" evidence="1">
    <location>
        <begin position="1003"/>
        <end position="1236"/>
    </location>
</feature>
<feature type="region of interest" description="Disordered" evidence="1">
    <location>
        <begin position="582"/>
        <end position="737"/>
    </location>
</feature>
<evidence type="ECO:0000313" key="2">
    <source>
        <dbReference type="EMBL" id="CBZ55777.1"/>
    </source>
</evidence>
<feature type="compositionally biased region" description="Polar residues" evidence="1">
    <location>
        <begin position="458"/>
        <end position="468"/>
    </location>
</feature>
<feature type="non-terminal residue" evidence="2">
    <location>
        <position position="1"/>
    </location>
</feature>
<feature type="compositionally biased region" description="Basic and acidic residues" evidence="1">
    <location>
        <begin position="1080"/>
        <end position="1123"/>
    </location>
</feature>
<feature type="compositionally biased region" description="Basic and acidic residues" evidence="1">
    <location>
        <begin position="341"/>
        <end position="350"/>
    </location>
</feature>
<dbReference type="RefSeq" id="XP_003885803.1">
    <property type="nucleotide sequence ID" value="XM_003885754.1"/>
</dbReference>
<feature type="compositionally biased region" description="Basic and acidic residues" evidence="1">
    <location>
        <begin position="198"/>
        <end position="208"/>
    </location>
</feature>
<dbReference type="GeneID" id="13441208"/>
<feature type="compositionally biased region" description="Basic and acidic residues" evidence="1">
    <location>
        <begin position="1378"/>
        <end position="1404"/>
    </location>
</feature>
<feature type="compositionally biased region" description="Polar residues" evidence="1">
    <location>
        <begin position="1013"/>
        <end position="1034"/>
    </location>
</feature>
<feature type="non-terminal residue" evidence="2">
    <location>
        <position position="1525"/>
    </location>
</feature>
<feature type="compositionally biased region" description="Polar residues" evidence="1">
    <location>
        <begin position="273"/>
        <end position="282"/>
    </location>
</feature>
<feature type="compositionally biased region" description="Basic and acidic residues" evidence="1">
    <location>
        <begin position="905"/>
        <end position="915"/>
    </location>
</feature>
<feature type="compositionally biased region" description="Low complexity" evidence="1">
    <location>
        <begin position="700"/>
        <end position="711"/>
    </location>
</feature>
<gene>
    <name evidence="2" type="ORF">NCLIV_062030</name>
</gene>
<feature type="region of interest" description="Disordered" evidence="1">
    <location>
        <begin position="93"/>
        <end position="122"/>
    </location>
</feature>
<dbReference type="eggNOG" id="ENOG502TME3">
    <property type="taxonomic scope" value="Eukaryota"/>
</dbReference>
<dbReference type="Proteomes" id="UP000007494">
    <property type="component" value="Chromosome XII"/>
</dbReference>
<dbReference type="VEuPathDB" id="ToxoDB:NCLIV_062030"/>
<organism evidence="2 3">
    <name type="scientific">Neospora caninum (strain Liverpool)</name>
    <dbReference type="NCBI Taxonomy" id="572307"/>
    <lineage>
        <taxon>Eukaryota</taxon>
        <taxon>Sar</taxon>
        <taxon>Alveolata</taxon>
        <taxon>Apicomplexa</taxon>
        <taxon>Conoidasida</taxon>
        <taxon>Coccidia</taxon>
        <taxon>Eucoccidiorida</taxon>
        <taxon>Eimeriorina</taxon>
        <taxon>Sarcocystidae</taxon>
        <taxon>Neospora</taxon>
    </lineage>
</organism>
<feature type="region of interest" description="Disordered" evidence="1">
    <location>
        <begin position="821"/>
        <end position="963"/>
    </location>
</feature>
<feature type="region of interest" description="Disordered" evidence="1">
    <location>
        <begin position="196"/>
        <end position="231"/>
    </location>
</feature>
<proteinExistence type="predicted"/>
<protein>
    <submittedName>
        <fullName evidence="2">Proteophosphoglycan ppg4, related</fullName>
    </submittedName>
</protein>
<accession>F0VPY0</accession>
<feature type="region of interest" description="Disordered" evidence="1">
    <location>
        <begin position="1257"/>
        <end position="1283"/>
    </location>
</feature>
<feature type="compositionally biased region" description="Polar residues" evidence="1">
    <location>
        <begin position="101"/>
        <end position="122"/>
    </location>
</feature>
<feature type="compositionally biased region" description="Basic and acidic residues" evidence="1">
    <location>
        <begin position="301"/>
        <end position="310"/>
    </location>
</feature>